<dbReference type="EMBL" id="LT629711">
    <property type="protein sequence ID" value="SDP37316.1"/>
    <property type="molecule type" value="Genomic_DNA"/>
</dbReference>
<keyword evidence="1" id="KW-0812">Transmembrane</keyword>
<evidence type="ECO:0000313" key="3">
    <source>
        <dbReference type="Proteomes" id="UP000199077"/>
    </source>
</evidence>
<dbReference type="AlphaFoldDB" id="A0A1H0S7W3"/>
<keyword evidence="3" id="KW-1185">Reference proteome</keyword>
<organism evidence="2 3">
    <name type="scientific">Pedococcus dokdonensis</name>
    <dbReference type="NCBI Taxonomy" id="443156"/>
    <lineage>
        <taxon>Bacteria</taxon>
        <taxon>Bacillati</taxon>
        <taxon>Actinomycetota</taxon>
        <taxon>Actinomycetes</taxon>
        <taxon>Micrococcales</taxon>
        <taxon>Intrasporangiaceae</taxon>
        <taxon>Pedococcus</taxon>
    </lineage>
</organism>
<name>A0A1H0S7W3_9MICO</name>
<evidence type="ECO:0000256" key="1">
    <source>
        <dbReference type="SAM" id="Phobius"/>
    </source>
</evidence>
<dbReference type="OrthoDB" id="4871608at2"/>
<proteinExistence type="predicted"/>
<reference evidence="3" key="1">
    <citation type="submission" date="2016-10" db="EMBL/GenBank/DDBJ databases">
        <authorList>
            <person name="Varghese N."/>
            <person name="Submissions S."/>
        </authorList>
    </citation>
    <scope>NUCLEOTIDE SEQUENCE [LARGE SCALE GENOMIC DNA]</scope>
    <source>
        <strain evidence="3">DSM 22329</strain>
    </source>
</reference>
<dbReference type="STRING" id="443156.SAMN04489867_2227"/>
<keyword evidence="1" id="KW-0472">Membrane</keyword>
<accession>A0A1H0S7W3</accession>
<feature type="transmembrane region" description="Helical" evidence="1">
    <location>
        <begin position="16"/>
        <end position="36"/>
    </location>
</feature>
<evidence type="ECO:0000313" key="2">
    <source>
        <dbReference type="EMBL" id="SDP37316.1"/>
    </source>
</evidence>
<protein>
    <submittedName>
        <fullName evidence="2">Uncharacterized protein</fullName>
    </submittedName>
</protein>
<sequence>MTQPPRRRRLSNVAKFWIGVLACLPALVVAGFLVALPSTVGNELDLPGGLIALASLGMSVGLLAVFVFGLARESTRFFAVGMLAGAAILFVLAAGACVVLLAGLGQSP</sequence>
<feature type="transmembrane region" description="Helical" evidence="1">
    <location>
        <begin position="48"/>
        <end position="70"/>
    </location>
</feature>
<gene>
    <name evidence="2" type="ORF">SAMN04489867_2227</name>
</gene>
<feature type="transmembrane region" description="Helical" evidence="1">
    <location>
        <begin position="77"/>
        <end position="104"/>
    </location>
</feature>
<dbReference type="RefSeq" id="WP_091785275.1">
    <property type="nucleotide sequence ID" value="NZ_LT629711.1"/>
</dbReference>
<dbReference type="Proteomes" id="UP000199077">
    <property type="component" value="Chromosome I"/>
</dbReference>
<keyword evidence="1" id="KW-1133">Transmembrane helix</keyword>